<comment type="caution">
    <text evidence="2">The sequence shown here is derived from an EMBL/GenBank/DDBJ whole genome shotgun (WGS) entry which is preliminary data.</text>
</comment>
<proteinExistence type="predicted"/>
<dbReference type="SUPFAM" id="SSF52047">
    <property type="entry name" value="RNI-like"/>
    <property type="match status" value="1"/>
</dbReference>
<dbReference type="EMBL" id="JAKELL010000010">
    <property type="protein sequence ID" value="KAH8995981.1"/>
    <property type="molecule type" value="Genomic_DNA"/>
</dbReference>
<evidence type="ECO:0000256" key="1">
    <source>
        <dbReference type="SAM" id="MobiDB-lite"/>
    </source>
</evidence>
<reference evidence="2" key="1">
    <citation type="submission" date="2022-01" db="EMBL/GenBank/DDBJ databases">
        <title>Comparative genomics reveals a dynamic genome evolution in the ectomycorrhizal milk-cap (Lactarius) mushrooms.</title>
        <authorList>
            <consortium name="DOE Joint Genome Institute"/>
            <person name="Lebreton A."/>
            <person name="Tang N."/>
            <person name="Kuo A."/>
            <person name="LaButti K."/>
            <person name="Drula E."/>
            <person name="Barry K."/>
            <person name="Clum A."/>
            <person name="Lipzen A."/>
            <person name="Mousain D."/>
            <person name="Ng V."/>
            <person name="Wang R."/>
            <person name="Wang X."/>
            <person name="Dai Y."/>
            <person name="Henrissat B."/>
            <person name="Grigoriev I.V."/>
            <person name="Guerin-Laguette A."/>
            <person name="Yu F."/>
            <person name="Martin F.M."/>
        </authorList>
    </citation>
    <scope>NUCLEOTIDE SEQUENCE</scope>
    <source>
        <strain evidence="2">QP</strain>
    </source>
</reference>
<name>A0AAD4LLC2_9AGAM</name>
<protein>
    <recommendedName>
        <fullName evidence="4">F-box domain-containing protein</fullName>
    </recommendedName>
</protein>
<dbReference type="Proteomes" id="UP001201163">
    <property type="component" value="Unassembled WGS sequence"/>
</dbReference>
<organism evidence="2 3">
    <name type="scientific">Lactarius akahatsu</name>
    <dbReference type="NCBI Taxonomy" id="416441"/>
    <lineage>
        <taxon>Eukaryota</taxon>
        <taxon>Fungi</taxon>
        <taxon>Dikarya</taxon>
        <taxon>Basidiomycota</taxon>
        <taxon>Agaricomycotina</taxon>
        <taxon>Agaricomycetes</taxon>
        <taxon>Russulales</taxon>
        <taxon>Russulaceae</taxon>
        <taxon>Lactarius</taxon>
    </lineage>
</organism>
<accession>A0AAD4LLC2</accession>
<feature type="region of interest" description="Disordered" evidence="1">
    <location>
        <begin position="180"/>
        <end position="217"/>
    </location>
</feature>
<gene>
    <name evidence="2" type="ORF">EDB92DRAFT_111668</name>
</gene>
<feature type="compositionally biased region" description="Low complexity" evidence="1">
    <location>
        <begin position="197"/>
        <end position="206"/>
    </location>
</feature>
<evidence type="ECO:0008006" key="4">
    <source>
        <dbReference type="Google" id="ProtNLM"/>
    </source>
</evidence>
<evidence type="ECO:0000313" key="3">
    <source>
        <dbReference type="Proteomes" id="UP001201163"/>
    </source>
</evidence>
<keyword evidence="3" id="KW-1185">Reference proteome</keyword>
<evidence type="ECO:0000313" key="2">
    <source>
        <dbReference type="EMBL" id="KAH8995981.1"/>
    </source>
</evidence>
<dbReference type="AlphaFoldDB" id="A0AAD4LLC2"/>
<sequence>MPTPRQTLIHELVQEFSMHLRSLGSNDRRNAAFRWIMPSLQSVSGTSHHQAHDCDDGATIWLKDTVPLDPAWKRRAQCSYKLLIDKLSAYPEGLELSHEPATINLLVIMFVFHEKLSRLEDALHARRRAGRRRTWCGRASNRSKKKKKSGRCPMYCRRLCPNTVVQSFIGGYIRGLVSSDSPSTVPLKHTRLPSRGSPGSTSSLDLSPPPRSPISERPGYSVLYTTVNTLNDDILLRTFSYFRLGEEDAWNERLGWCKLSHTCRRWRHLVYSSAFHLGMHILCTNGTPIVDTLDHLPPVPLFVNYQYEAATPSRKDELGIHHALRLRDRVRRIVLHFPPSAMHQFLMLMDGPFPILERLSLSFPADKMTGLILPNTFLAPNLRHLTLIGVGLPKGLSSLSSTAFLVTLSLTNIRASGYFLPSQLVARLQFLPQLEGLSIGFSIPIPRPAAERVLLGKRRTPFTLPKLKNLTFQGVSAYLERFVSQIKAPLLERLDITLFGQIAFALPQLSHLTNMTKRLELPKAEVCFGRDEVSIVLDHHVSRRYGRNGHFILRVMCKNLDWQIDCAAQVCGALMPVLSGVEKLTLGFHKETMPTKWQNGEIDGTTWHELLRSFIGVKELHICGALSEELSRALEPVHGGACK</sequence>